<proteinExistence type="predicted"/>
<sequence length="128" mass="14871">MGVTLQDYLKIDEIAVYESPTEESIIEIVRKKENPGEFKKKTKKFAEEQSKRIGRTSSVVRNGFRQQANVPDRIVLKLNDIKLFMKEIQLIKLISKQNSPNISFKLHLSTFSSSILLNTKYLCHFIIR</sequence>
<gene>
    <name evidence="1" type="ORF">FWK35_00002551</name>
</gene>
<dbReference type="EMBL" id="VUJU01000289">
    <property type="protein sequence ID" value="KAF0771478.1"/>
    <property type="molecule type" value="Genomic_DNA"/>
</dbReference>
<accession>A0A6G0ZLA1</accession>
<evidence type="ECO:0000313" key="1">
    <source>
        <dbReference type="EMBL" id="KAF0771478.1"/>
    </source>
</evidence>
<reference evidence="1 2" key="1">
    <citation type="submission" date="2019-08" db="EMBL/GenBank/DDBJ databases">
        <title>Whole genome of Aphis craccivora.</title>
        <authorList>
            <person name="Voronova N.V."/>
            <person name="Shulinski R.S."/>
            <person name="Bandarenka Y.V."/>
            <person name="Zhorov D.G."/>
            <person name="Warner D."/>
        </authorList>
    </citation>
    <scope>NUCLEOTIDE SEQUENCE [LARGE SCALE GENOMIC DNA]</scope>
    <source>
        <strain evidence="1">180601</strain>
        <tissue evidence="1">Whole Body</tissue>
    </source>
</reference>
<comment type="caution">
    <text evidence="1">The sequence shown here is derived from an EMBL/GenBank/DDBJ whole genome shotgun (WGS) entry which is preliminary data.</text>
</comment>
<protein>
    <submittedName>
        <fullName evidence="1">Tigger transposable element-derived protein 4-like</fullName>
    </submittedName>
</protein>
<name>A0A6G0ZLA1_APHCR</name>
<dbReference type="AlphaFoldDB" id="A0A6G0ZLA1"/>
<organism evidence="1 2">
    <name type="scientific">Aphis craccivora</name>
    <name type="common">Cowpea aphid</name>
    <dbReference type="NCBI Taxonomy" id="307492"/>
    <lineage>
        <taxon>Eukaryota</taxon>
        <taxon>Metazoa</taxon>
        <taxon>Ecdysozoa</taxon>
        <taxon>Arthropoda</taxon>
        <taxon>Hexapoda</taxon>
        <taxon>Insecta</taxon>
        <taxon>Pterygota</taxon>
        <taxon>Neoptera</taxon>
        <taxon>Paraneoptera</taxon>
        <taxon>Hemiptera</taxon>
        <taxon>Sternorrhyncha</taxon>
        <taxon>Aphidomorpha</taxon>
        <taxon>Aphidoidea</taxon>
        <taxon>Aphididae</taxon>
        <taxon>Aphidini</taxon>
        <taxon>Aphis</taxon>
        <taxon>Aphis</taxon>
    </lineage>
</organism>
<dbReference type="Proteomes" id="UP000478052">
    <property type="component" value="Unassembled WGS sequence"/>
</dbReference>
<evidence type="ECO:0000313" key="2">
    <source>
        <dbReference type="Proteomes" id="UP000478052"/>
    </source>
</evidence>
<keyword evidence="2" id="KW-1185">Reference proteome</keyword>